<dbReference type="EMBL" id="LVLJ01002828">
    <property type="protein sequence ID" value="OAE23528.1"/>
    <property type="molecule type" value="Genomic_DNA"/>
</dbReference>
<comment type="caution">
    <text evidence="1">The sequence shown here is derived from an EMBL/GenBank/DDBJ whole genome shotgun (WGS) entry which is preliminary data.</text>
</comment>
<evidence type="ECO:0000313" key="1">
    <source>
        <dbReference type="EMBL" id="OAE23528.1"/>
    </source>
</evidence>
<reference evidence="1" key="1">
    <citation type="submission" date="2016-03" db="EMBL/GenBank/DDBJ databases">
        <title>Mechanisms controlling the formation of the plant cell surface in tip-growing cells are functionally conserved among land plants.</title>
        <authorList>
            <person name="Honkanen S."/>
            <person name="Jones V.A."/>
            <person name="Morieri G."/>
            <person name="Champion C."/>
            <person name="Hetherington A.J."/>
            <person name="Kelly S."/>
            <person name="Saint-Marcoux D."/>
            <person name="Proust H."/>
            <person name="Prescott H."/>
            <person name="Dolan L."/>
        </authorList>
    </citation>
    <scope>NUCLEOTIDE SEQUENCE [LARGE SCALE GENOMIC DNA]</scope>
    <source>
        <tissue evidence="1">Whole gametophyte</tissue>
    </source>
</reference>
<name>A0A176VRL7_MARPO</name>
<dbReference type="Proteomes" id="UP000077202">
    <property type="component" value="Unassembled WGS sequence"/>
</dbReference>
<protein>
    <submittedName>
        <fullName evidence="1">Uncharacterized protein</fullName>
    </submittedName>
</protein>
<dbReference type="AlphaFoldDB" id="A0A176VRL7"/>
<gene>
    <name evidence="1" type="ORF">AXG93_333s1190</name>
</gene>
<sequence>MVKPFTTMAKNGAFNKMYMIVPMVILGLSSMADAVEIIFYSSGCSGSGYTVNNAGNLACYVANAGASAFILTFKTGVVYRGGACNSTPYNYVTGNVCYSGGGFTSAYWYYNCRRRSLLGEVTSNVTKCETDFKPTGLAFTEDSGTWILKSSNATQLMSQIENLTAVEKLSWFKAHGASFDNTAVTQNVPLN</sequence>
<accession>A0A176VRL7</accession>
<proteinExistence type="predicted"/>
<evidence type="ECO:0000313" key="2">
    <source>
        <dbReference type="Proteomes" id="UP000077202"/>
    </source>
</evidence>
<organism evidence="1 2">
    <name type="scientific">Marchantia polymorpha subsp. ruderalis</name>
    <dbReference type="NCBI Taxonomy" id="1480154"/>
    <lineage>
        <taxon>Eukaryota</taxon>
        <taxon>Viridiplantae</taxon>
        <taxon>Streptophyta</taxon>
        <taxon>Embryophyta</taxon>
        <taxon>Marchantiophyta</taxon>
        <taxon>Marchantiopsida</taxon>
        <taxon>Marchantiidae</taxon>
        <taxon>Marchantiales</taxon>
        <taxon>Marchantiaceae</taxon>
        <taxon>Marchantia</taxon>
    </lineage>
</organism>
<keyword evidence="2" id="KW-1185">Reference proteome</keyword>